<dbReference type="InterPro" id="IPR029063">
    <property type="entry name" value="SAM-dependent_MTases_sf"/>
</dbReference>
<keyword evidence="2" id="KW-1185">Reference proteome</keyword>
<dbReference type="Gene3D" id="3.40.50.150">
    <property type="entry name" value="Vaccinia Virus protein VP39"/>
    <property type="match status" value="1"/>
</dbReference>
<dbReference type="PANTHER" id="PTHR43591:SF24">
    <property type="entry name" value="2-METHOXY-6-POLYPRENYL-1,4-BENZOQUINOL METHYLASE, MITOCHONDRIAL"/>
    <property type="match status" value="1"/>
</dbReference>
<dbReference type="STRING" id="303698.A0A1V6TJG4"/>
<dbReference type="CDD" id="cd02440">
    <property type="entry name" value="AdoMet_MTases"/>
    <property type="match status" value="1"/>
</dbReference>
<proteinExistence type="predicted"/>
<dbReference type="PANTHER" id="PTHR43591">
    <property type="entry name" value="METHYLTRANSFERASE"/>
    <property type="match status" value="1"/>
</dbReference>
<dbReference type="OrthoDB" id="529367at2759"/>
<comment type="caution">
    <text evidence="1">The sequence shown here is derived from an EMBL/GenBank/DDBJ whole genome shotgun (WGS) entry which is preliminary data.</text>
</comment>
<dbReference type="GO" id="GO:0008168">
    <property type="term" value="F:methyltransferase activity"/>
    <property type="evidence" value="ECO:0007669"/>
    <property type="project" value="TreeGrafter"/>
</dbReference>
<dbReference type="AlphaFoldDB" id="A0A1V6TJG4"/>
<name>A0A1V6TJG4_9EURO</name>
<gene>
    <name evidence="1" type="ORF">PENSTE_c005G06805</name>
</gene>
<protein>
    <recommendedName>
        <fullName evidence="3">Methyltransferase domain-containing protein</fullName>
    </recommendedName>
</protein>
<evidence type="ECO:0000313" key="1">
    <source>
        <dbReference type="EMBL" id="OQE26468.1"/>
    </source>
</evidence>
<evidence type="ECO:0008006" key="3">
    <source>
        <dbReference type="Google" id="ProtNLM"/>
    </source>
</evidence>
<evidence type="ECO:0000313" key="2">
    <source>
        <dbReference type="Proteomes" id="UP000191285"/>
    </source>
</evidence>
<dbReference type="Pfam" id="PF13489">
    <property type="entry name" value="Methyltransf_23"/>
    <property type="match status" value="1"/>
</dbReference>
<sequence>MAGNDTIAVDPDTYLRSYDDDWQSETTSISSSIYKGIIENGRRYQTLKNEYCYPSDEQQFETYEATHLAALVADSETSNALFQSPIGHSPKNILDIGTGKGSWAIDVADMFPNTTVRGVDLYPPPVNWMPPNCILEVDDILDEWTWSEKFDLIHMRVIQCAFTPKETEKLLKQCYENLQPGGWIEHLELHPNLYCDDGSIPHDNILYSVGPTWDAAGDKSGRPMNIITTMRESITKAGFIDVHEKCSKWPLGPWAKDQTMKELGLVNLQHWLTGLEGYAMHLFTRYGDPVPWSKEEVHVYIARIKKELQNPRHHGYQRARRVWARKPFPNEKKDDVGLKKEDDE</sequence>
<organism evidence="1 2">
    <name type="scientific">Penicillium steckii</name>
    <dbReference type="NCBI Taxonomy" id="303698"/>
    <lineage>
        <taxon>Eukaryota</taxon>
        <taxon>Fungi</taxon>
        <taxon>Dikarya</taxon>
        <taxon>Ascomycota</taxon>
        <taxon>Pezizomycotina</taxon>
        <taxon>Eurotiomycetes</taxon>
        <taxon>Eurotiomycetidae</taxon>
        <taxon>Eurotiales</taxon>
        <taxon>Aspergillaceae</taxon>
        <taxon>Penicillium</taxon>
    </lineage>
</organism>
<dbReference type="SUPFAM" id="SSF53335">
    <property type="entry name" value="S-adenosyl-L-methionine-dependent methyltransferases"/>
    <property type="match status" value="1"/>
</dbReference>
<accession>A0A1V6TJG4</accession>
<dbReference type="Proteomes" id="UP000191285">
    <property type="component" value="Unassembled WGS sequence"/>
</dbReference>
<dbReference type="EMBL" id="MLKD01000005">
    <property type="protein sequence ID" value="OQE26468.1"/>
    <property type="molecule type" value="Genomic_DNA"/>
</dbReference>
<reference evidence="2" key="1">
    <citation type="journal article" date="2017" name="Nat. Microbiol.">
        <title>Global analysis of biosynthetic gene clusters reveals vast potential of secondary metabolite production in Penicillium species.</title>
        <authorList>
            <person name="Nielsen J.C."/>
            <person name="Grijseels S."/>
            <person name="Prigent S."/>
            <person name="Ji B."/>
            <person name="Dainat J."/>
            <person name="Nielsen K.F."/>
            <person name="Frisvad J.C."/>
            <person name="Workman M."/>
            <person name="Nielsen J."/>
        </authorList>
    </citation>
    <scope>NUCLEOTIDE SEQUENCE [LARGE SCALE GENOMIC DNA]</scope>
    <source>
        <strain evidence="2">IBT 24891</strain>
    </source>
</reference>